<evidence type="ECO:0008006" key="4">
    <source>
        <dbReference type="Google" id="ProtNLM"/>
    </source>
</evidence>
<evidence type="ECO:0000313" key="3">
    <source>
        <dbReference type="Proteomes" id="UP000664859"/>
    </source>
</evidence>
<dbReference type="SUPFAM" id="SSF56112">
    <property type="entry name" value="Protein kinase-like (PK-like)"/>
    <property type="match status" value="1"/>
</dbReference>
<name>A0A835ZI36_9STRA</name>
<evidence type="ECO:0000313" key="2">
    <source>
        <dbReference type="EMBL" id="KAG5192569.1"/>
    </source>
</evidence>
<protein>
    <recommendedName>
        <fullName evidence="4">Protein kinase domain-containing protein</fullName>
    </recommendedName>
</protein>
<dbReference type="EMBL" id="JAFCMP010000004">
    <property type="protein sequence ID" value="KAG5192569.1"/>
    <property type="molecule type" value="Genomic_DNA"/>
</dbReference>
<dbReference type="AlphaFoldDB" id="A0A835ZI36"/>
<dbReference type="Proteomes" id="UP000664859">
    <property type="component" value="Unassembled WGS sequence"/>
</dbReference>
<organism evidence="2 3">
    <name type="scientific">Tribonema minus</name>
    <dbReference type="NCBI Taxonomy" id="303371"/>
    <lineage>
        <taxon>Eukaryota</taxon>
        <taxon>Sar</taxon>
        <taxon>Stramenopiles</taxon>
        <taxon>Ochrophyta</taxon>
        <taxon>PX clade</taxon>
        <taxon>Xanthophyceae</taxon>
        <taxon>Tribonematales</taxon>
        <taxon>Tribonemataceae</taxon>
        <taxon>Tribonema</taxon>
    </lineage>
</organism>
<feature type="region of interest" description="Disordered" evidence="1">
    <location>
        <begin position="463"/>
        <end position="492"/>
    </location>
</feature>
<proteinExistence type="predicted"/>
<reference evidence="2" key="1">
    <citation type="submission" date="2021-02" db="EMBL/GenBank/DDBJ databases">
        <title>First Annotated Genome of the Yellow-green Alga Tribonema minus.</title>
        <authorList>
            <person name="Mahan K.M."/>
        </authorList>
    </citation>
    <scope>NUCLEOTIDE SEQUENCE</scope>
    <source>
        <strain evidence="2">UTEX B ZZ1240</strain>
    </source>
</reference>
<feature type="compositionally biased region" description="Basic and acidic residues" evidence="1">
    <location>
        <begin position="463"/>
        <end position="473"/>
    </location>
</feature>
<keyword evidence="3" id="KW-1185">Reference proteome</keyword>
<evidence type="ECO:0000256" key="1">
    <source>
        <dbReference type="SAM" id="MobiDB-lite"/>
    </source>
</evidence>
<gene>
    <name evidence="2" type="ORF">JKP88DRAFT_293060</name>
</gene>
<dbReference type="OrthoDB" id="155726at2759"/>
<comment type="caution">
    <text evidence="2">The sequence shown here is derived from an EMBL/GenBank/DDBJ whole genome shotgun (WGS) entry which is preliminary data.</text>
</comment>
<feature type="compositionally biased region" description="Polar residues" evidence="1">
    <location>
        <begin position="474"/>
        <end position="486"/>
    </location>
</feature>
<accession>A0A835ZI36</accession>
<sequence length="772" mass="85340">MTLVTTLLCLKLQRYIDEREEELTGIHEDIAKLEAALELALFEPISKWLDTEDAAKAQLRHLYDDVLALERLLHIDKLLLNRDKEQCCLLLQQQLDGGAGMNRTGHRPAPRYIDEREEELTGNHEDIAKLEAALELELFEPISKWLDTEDAAKAQLRHLYDDVLALERLLHIDKQLLNRDKEQCCLLLQQQLDGGAGPPPPSTVFIAGSPVSTNTFASIVSHLPSHDEEAGNTAIYNLRPYSTSMDIAPPVRAMFAGFGLIADAFYLGAYDTLLHARWFEGAHALCDMSARLFLGADSAALRRHAMLQELTKIWPNIHFGTAFNTAGSVLVPVLWSEGGFLAAIIEFRDETYCSGDAALQCQRYIQIFYAKVAGRFETGPVLRATGAPVLVMAFAGPTFGTYGAYLKDGNRVVCEPLTPMLHLLNLNGRDDGAHLSSVARVLAACYVSVSWLKNMYEVTGHVNERSSPRERALQRNSGGQALQATVGSAGRSPATLTRHQLEPTETVSDVLRAFQHHQHDYHQLWMSTMASLETLRAAASERNAARWPWPLPYPVRHSSSYEGIETLGVRHKLLFRARLSSAAAGGAPGMRVLIKFTGAYSPQASGMVHEAWAQAGLAPQLIECMRLPGGPTMVVMAHVRQDDGWRMLCALELDSEEQKVAFETARNALLRAQGIRIPGGDGVSRATVHGDIRGPNIMVKQDERGAWHVRFIDFDWAGLEGIARYPTSLFDAPAQGWHEEARAGRLMCQKHDTFLLEKLGKVGRIGGSQTAA</sequence>
<dbReference type="InterPro" id="IPR011009">
    <property type="entry name" value="Kinase-like_dom_sf"/>
</dbReference>